<evidence type="ECO:0000313" key="1">
    <source>
        <dbReference type="EMBL" id="VAX15399.1"/>
    </source>
</evidence>
<dbReference type="SUPFAM" id="SSF158682">
    <property type="entry name" value="TerB-like"/>
    <property type="match status" value="1"/>
</dbReference>
<dbReference type="InterPro" id="IPR029024">
    <property type="entry name" value="TerB-like"/>
</dbReference>
<sequence>MIDFFEKSLYLKGLMLLIKRDKKIEDAERNLMIKVGKILGFEKDFIQNSIDNLLENPYITDEIPKFSNKMIAESFLLDGLKLSFSDNDFSPEEIEFLSEVARQNGLESEYSSMLKSYLSHFETLNDNSFLFIEKYLEEDRDQVPQ</sequence>
<proteinExistence type="predicted"/>
<dbReference type="AlphaFoldDB" id="A0A3B1BB19"/>
<dbReference type="CDD" id="cd07177">
    <property type="entry name" value="terB_like"/>
    <property type="match status" value="1"/>
</dbReference>
<reference evidence="1" key="1">
    <citation type="submission" date="2018-06" db="EMBL/GenBank/DDBJ databases">
        <authorList>
            <person name="Zhirakovskaya E."/>
        </authorList>
    </citation>
    <scope>NUCLEOTIDE SEQUENCE</scope>
</reference>
<evidence type="ECO:0008006" key="2">
    <source>
        <dbReference type="Google" id="ProtNLM"/>
    </source>
</evidence>
<dbReference type="Gene3D" id="1.10.3680.10">
    <property type="entry name" value="TerB-like"/>
    <property type="match status" value="1"/>
</dbReference>
<protein>
    <recommendedName>
        <fullName evidence="2">Co-chaperone DjlA N-terminal domain-containing protein</fullName>
    </recommendedName>
</protein>
<name>A0A3B1BB19_9ZZZZ</name>
<gene>
    <name evidence="1" type="ORF">MNBD_IGNAVI01-2980</name>
</gene>
<accession>A0A3B1BB19</accession>
<organism evidence="1">
    <name type="scientific">hydrothermal vent metagenome</name>
    <dbReference type="NCBI Taxonomy" id="652676"/>
    <lineage>
        <taxon>unclassified sequences</taxon>
        <taxon>metagenomes</taxon>
        <taxon>ecological metagenomes</taxon>
    </lineage>
</organism>
<dbReference type="EMBL" id="UOGD01000020">
    <property type="protein sequence ID" value="VAX15399.1"/>
    <property type="molecule type" value="Genomic_DNA"/>
</dbReference>